<name>A0A7X0D362_9HYPH</name>
<accession>A0A7X0D362</accession>
<dbReference type="AlphaFoldDB" id="A0A7X0D362"/>
<protein>
    <submittedName>
        <fullName evidence="1">Uncharacterized protein</fullName>
    </submittedName>
</protein>
<dbReference type="Proteomes" id="UP000547879">
    <property type="component" value="Unassembled WGS sequence"/>
</dbReference>
<evidence type="ECO:0000313" key="1">
    <source>
        <dbReference type="EMBL" id="MBB6166212.1"/>
    </source>
</evidence>
<reference evidence="1 2" key="1">
    <citation type="submission" date="2020-08" db="EMBL/GenBank/DDBJ databases">
        <title>Genomic Encyclopedia of Type Strains, Phase IV (KMG-IV): sequencing the most valuable type-strain genomes for metagenomic binning, comparative biology and taxonomic classification.</title>
        <authorList>
            <person name="Goeker M."/>
        </authorList>
    </citation>
    <scope>NUCLEOTIDE SEQUENCE [LARGE SCALE GENOMIC DNA]</scope>
    <source>
        <strain evidence="1 2">DSM 100734</strain>
    </source>
</reference>
<dbReference type="RefSeq" id="WP_183998126.1">
    <property type="nucleotide sequence ID" value="NZ_BMHW01000024.1"/>
</dbReference>
<comment type="caution">
    <text evidence="1">The sequence shown here is derived from an EMBL/GenBank/DDBJ whole genome shotgun (WGS) entry which is preliminary data.</text>
</comment>
<dbReference type="EMBL" id="JACHEG010000016">
    <property type="protein sequence ID" value="MBB6166212.1"/>
    <property type="molecule type" value="Genomic_DNA"/>
</dbReference>
<proteinExistence type="predicted"/>
<evidence type="ECO:0000313" key="2">
    <source>
        <dbReference type="Proteomes" id="UP000547879"/>
    </source>
</evidence>
<organism evidence="1 2">
    <name type="scientific">Rhizobium wenxiniae</name>
    <dbReference type="NCBI Taxonomy" id="1737357"/>
    <lineage>
        <taxon>Bacteria</taxon>
        <taxon>Pseudomonadati</taxon>
        <taxon>Pseudomonadota</taxon>
        <taxon>Alphaproteobacteria</taxon>
        <taxon>Hyphomicrobiales</taxon>
        <taxon>Rhizobiaceae</taxon>
        <taxon>Rhizobium/Agrobacterium group</taxon>
        <taxon>Rhizobium</taxon>
    </lineage>
</organism>
<gene>
    <name evidence="1" type="ORF">HNQ72_006063</name>
</gene>
<sequence length="63" mass="6378">MHGIAAEAAGWTNGASLDAIKLHGTGGMGHGTAVDPLSGYGTQSPYTLDLGIPSTKLIARNWA</sequence>
<keyword evidence="2" id="KW-1185">Reference proteome</keyword>